<gene>
    <name evidence="6" type="ORF">C1853_15845</name>
    <name evidence="5" type="ORF">C1871_06620</name>
    <name evidence="4" type="ORF">C1872_02335</name>
    <name evidence="3" type="ORF">C1875_05015</name>
    <name evidence="7" type="ORF">FIC87_07335</name>
    <name evidence="2" type="ORF">GO726_01380</name>
</gene>
<dbReference type="GeneID" id="69512474"/>
<protein>
    <submittedName>
        <fullName evidence="2">Helix-turn-helix domain-containing protein</fullName>
    </submittedName>
    <submittedName>
        <fullName evidence="7">Helix-turn-helix transcriptional regulator</fullName>
    </submittedName>
    <submittedName>
        <fullName evidence="3">XRE family transcriptional regulator</fullName>
    </submittedName>
</protein>
<reference evidence="7 12" key="1">
    <citation type="journal article" date="2005" name="Appl. Environ. Microbiol.">
        <title>Intestinal bacterial communities that produce active estrogen-like compounds enterodiol and enterolactone in humans.</title>
        <authorList>
            <person name="Clavel T."/>
            <person name="Henderson G."/>
            <person name="Alpert C.A."/>
            <person name="Philippe C."/>
            <person name="Rigottier-Gois L."/>
            <person name="Dore J."/>
            <person name="Blaut M."/>
        </authorList>
    </citation>
    <scope>NUCLEOTIDE SEQUENCE [LARGE SCALE GENOMIC DNA]</scope>
    <source>
        <strain evidence="7 12">SECO-MT75m2</strain>
    </source>
</reference>
<proteinExistence type="predicted"/>
<reference evidence="7" key="3">
    <citation type="submission" date="2019-06" db="EMBL/GenBank/DDBJ databases">
        <authorList>
            <person name="Bisanz J.E."/>
            <person name="Turnbaugh P.J."/>
        </authorList>
    </citation>
    <scope>NUCLEOTIDE SEQUENCE</scope>
    <source>
        <strain evidence="7">SECO-MT75m2</strain>
    </source>
</reference>
<dbReference type="EMBL" id="WPOM01000002">
    <property type="protein sequence ID" value="MVN31833.1"/>
    <property type="molecule type" value="Genomic_DNA"/>
</dbReference>
<dbReference type="Proteomes" id="UP000253970">
    <property type="component" value="Unassembled WGS sequence"/>
</dbReference>
<dbReference type="EMBL" id="PPUQ01000039">
    <property type="protein sequence ID" value="RDC33336.1"/>
    <property type="molecule type" value="Genomic_DNA"/>
</dbReference>
<evidence type="ECO:0000313" key="5">
    <source>
        <dbReference type="EMBL" id="RDB86432.1"/>
    </source>
</evidence>
<evidence type="ECO:0000313" key="4">
    <source>
        <dbReference type="EMBL" id="RDB81533.1"/>
    </source>
</evidence>
<sequence length="91" mass="10201">MLGENVRRMRSYSNITKTRLALMVSIGRPLLNRIEDGTADVRLSVVTKLADSLATTPSFLLAKHSDEDIRHEIAHRKASSPVAAVRHARFY</sequence>
<organism evidence="3 11">
    <name type="scientific">Eggerthella lenta</name>
    <name type="common">Eubacterium lentum</name>
    <dbReference type="NCBI Taxonomy" id="84112"/>
    <lineage>
        <taxon>Bacteria</taxon>
        <taxon>Bacillati</taxon>
        <taxon>Actinomycetota</taxon>
        <taxon>Coriobacteriia</taxon>
        <taxon>Eggerthellales</taxon>
        <taxon>Eggerthellaceae</taxon>
        <taxon>Eggerthella</taxon>
    </lineage>
</organism>
<evidence type="ECO:0000259" key="1">
    <source>
        <dbReference type="PROSITE" id="PS50943"/>
    </source>
</evidence>
<dbReference type="RefSeq" id="WP_009305432.1">
    <property type="nucleotide sequence ID" value="NZ_AP025575.1"/>
</dbReference>
<evidence type="ECO:0000313" key="10">
    <source>
        <dbReference type="Proteomes" id="UP000253915"/>
    </source>
</evidence>
<dbReference type="EMBL" id="PPTX01000002">
    <property type="protein sequence ID" value="RDB81533.1"/>
    <property type="molecule type" value="Genomic_DNA"/>
</dbReference>
<evidence type="ECO:0000313" key="8">
    <source>
        <dbReference type="Proteomes" id="UP000253752"/>
    </source>
</evidence>
<dbReference type="Proteomes" id="UP000253857">
    <property type="component" value="Unassembled WGS sequence"/>
</dbReference>
<dbReference type="InterPro" id="IPR010982">
    <property type="entry name" value="Lambda_DNA-bd_dom_sf"/>
</dbReference>
<dbReference type="Proteomes" id="UP000253915">
    <property type="component" value="Unassembled WGS sequence"/>
</dbReference>
<reference evidence="8 9" key="2">
    <citation type="journal article" date="2018" name="Elife">
        <title>Discovery and characterization of a prevalent human gut bacterial enzyme sufficient for the inactivation of a family of plant toxins.</title>
        <authorList>
            <person name="Koppel N."/>
            <person name="Bisanz J.E."/>
            <person name="Pandelia M.E."/>
            <person name="Turnbaugh P.J."/>
            <person name="Balskus E.P."/>
        </authorList>
    </citation>
    <scope>NUCLEOTIDE SEQUENCE [LARGE SCALE GENOMIC DNA]</scope>
    <source>
        <strain evidence="6 10">16A</strain>
        <strain evidence="5 9">FAA1-1-60AUCSF</strain>
        <strain evidence="4 8">MR1 #12</strain>
        <strain evidence="3 11">W1 BHI 6</strain>
    </source>
</reference>
<evidence type="ECO:0000313" key="6">
    <source>
        <dbReference type="EMBL" id="RDC33336.1"/>
    </source>
</evidence>
<evidence type="ECO:0000313" key="2">
    <source>
        <dbReference type="EMBL" id="MVN31833.1"/>
    </source>
</evidence>
<evidence type="ECO:0000313" key="3">
    <source>
        <dbReference type="EMBL" id="RDB72077.1"/>
    </source>
</evidence>
<feature type="domain" description="HTH cro/C1-type" evidence="1">
    <location>
        <begin position="6"/>
        <end position="60"/>
    </location>
</feature>
<dbReference type="InterPro" id="IPR001387">
    <property type="entry name" value="Cro/C1-type_HTH"/>
</dbReference>
<evidence type="ECO:0000313" key="11">
    <source>
        <dbReference type="Proteomes" id="UP000253970"/>
    </source>
</evidence>
<evidence type="ECO:0000313" key="9">
    <source>
        <dbReference type="Proteomes" id="UP000253857"/>
    </source>
</evidence>
<dbReference type="Proteomes" id="UP000312594">
    <property type="component" value="Unassembled WGS sequence"/>
</dbReference>
<name>A0A369NPX0_EGGLN</name>
<dbReference type="SUPFAM" id="SSF47413">
    <property type="entry name" value="lambda repressor-like DNA-binding domains"/>
    <property type="match status" value="1"/>
</dbReference>
<evidence type="ECO:0000313" key="7">
    <source>
        <dbReference type="EMBL" id="TNU91266.1"/>
    </source>
</evidence>
<dbReference type="AlphaFoldDB" id="A0A369NPX0"/>
<dbReference type="Proteomes" id="UP000436429">
    <property type="component" value="Unassembled WGS sequence"/>
</dbReference>
<dbReference type="SMART" id="SM00530">
    <property type="entry name" value="HTH_XRE"/>
    <property type="match status" value="1"/>
</dbReference>
<dbReference type="Proteomes" id="UP000253752">
    <property type="component" value="Unassembled WGS sequence"/>
</dbReference>
<reference evidence="2 13" key="4">
    <citation type="submission" date="2019-11" db="EMBL/GenBank/DDBJ databases">
        <title>Whole genome shotgun sequencing (WGS) data from Adlercreutzia equolifaciens ResAG-91, Eggerthella lenta MRI-F36, MRI-F37, MRI-F40, ResAG-49, ResAG-88, ResAG-121, ResAG-145, and Gordonibacter sp. ResAG-5, ResAG-26, ResAG-43, ResAG-50, ResAG-59.</title>
        <authorList>
            <person name="Stoll D.A."/>
            <person name="Danylec N."/>
            <person name="Franz C.M.A.P."/>
            <person name="Huch M."/>
        </authorList>
    </citation>
    <scope>NUCLEOTIDE SEQUENCE [LARGE SCALE GENOMIC DNA]</scope>
    <source>
        <strain evidence="2 13">ResAG-88</strain>
    </source>
</reference>
<dbReference type="EMBL" id="PPTU01000005">
    <property type="protein sequence ID" value="RDB72077.1"/>
    <property type="molecule type" value="Genomic_DNA"/>
</dbReference>
<dbReference type="CDD" id="cd00093">
    <property type="entry name" value="HTH_XRE"/>
    <property type="match status" value="1"/>
</dbReference>
<evidence type="ECO:0000313" key="13">
    <source>
        <dbReference type="Proteomes" id="UP000436429"/>
    </source>
</evidence>
<comment type="caution">
    <text evidence="3">The sequence shown here is derived from an EMBL/GenBank/DDBJ whole genome shotgun (WGS) entry which is preliminary data.</text>
</comment>
<evidence type="ECO:0000313" key="12">
    <source>
        <dbReference type="Proteomes" id="UP000312594"/>
    </source>
</evidence>
<dbReference type="EMBL" id="PPTY01000008">
    <property type="protein sequence ID" value="RDB86432.1"/>
    <property type="molecule type" value="Genomic_DNA"/>
</dbReference>
<dbReference type="EMBL" id="VEVP01000013">
    <property type="protein sequence ID" value="TNU91266.1"/>
    <property type="molecule type" value="Genomic_DNA"/>
</dbReference>
<dbReference type="Pfam" id="PF13560">
    <property type="entry name" value="HTH_31"/>
    <property type="match status" value="1"/>
</dbReference>
<dbReference type="GO" id="GO:0003677">
    <property type="term" value="F:DNA binding"/>
    <property type="evidence" value="ECO:0007669"/>
    <property type="project" value="InterPro"/>
</dbReference>
<accession>A0A369NPX0</accession>
<dbReference type="Gene3D" id="1.10.260.40">
    <property type="entry name" value="lambda repressor-like DNA-binding domains"/>
    <property type="match status" value="1"/>
</dbReference>
<dbReference type="PROSITE" id="PS50943">
    <property type="entry name" value="HTH_CROC1"/>
    <property type="match status" value="1"/>
</dbReference>